<sequence>MEFIPYVSGDSRGGVLIPKEIRNLDKKVIEKLREILENVYHAKIVPKKADKNSNSSSLIVSKKAVSKRVVLFEGVRKCPKCGGDMYYDLVTSQPSYRVIGTLSFFDYTSLDGKRALLKILEL</sequence>
<dbReference type="STRING" id="589924.Ferp_2517"/>
<proteinExistence type="predicted"/>
<organism evidence="1 2">
    <name type="scientific">Ferroglobus placidus (strain DSM 10642 / AEDII12DO)</name>
    <dbReference type="NCBI Taxonomy" id="589924"/>
    <lineage>
        <taxon>Archaea</taxon>
        <taxon>Methanobacteriati</taxon>
        <taxon>Methanobacteriota</taxon>
        <taxon>Archaeoglobi</taxon>
        <taxon>Archaeoglobales</taxon>
        <taxon>Archaeoglobaceae</taxon>
        <taxon>Ferroglobus</taxon>
    </lineage>
</organism>
<name>D3S2D3_FERPA</name>
<dbReference type="HOGENOM" id="CLU_2021409_0_0_2"/>
<dbReference type="RefSeq" id="WP_012966957.1">
    <property type="nucleotide sequence ID" value="NC_013849.1"/>
</dbReference>
<keyword evidence="2" id="KW-1185">Reference proteome</keyword>
<protein>
    <submittedName>
        <fullName evidence="1">Uncharacterized protein</fullName>
    </submittedName>
</protein>
<reference evidence="1 2" key="2">
    <citation type="journal article" date="2011" name="Stand. Genomic Sci.">
        <title>Complete genome sequence of Ferroglobus placidus AEDII12DO.</title>
        <authorList>
            <person name="Anderson I."/>
            <person name="Risso C."/>
            <person name="Holmes D."/>
            <person name="Lucas S."/>
            <person name="Copeland A."/>
            <person name="Lapidus A."/>
            <person name="Cheng J.F."/>
            <person name="Bruce D."/>
            <person name="Goodwin L."/>
            <person name="Pitluck S."/>
            <person name="Saunders E."/>
            <person name="Brettin T."/>
            <person name="Detter J.C."/>
            <person name="Han C."/>
            <person name="Tapia R."/>
            <person name="Larimer F."/>
            <person name="Land M."/>
            <person name="Hauser L."/>
            <person name="Woyke T."/>
            <person name="Lovley D."/>
            <person name="Kyrpides N."/>
            <person name="Ivanova N."/>
        </authorList>
    </citation>
    <scope>NUCLEOTIDE SEQUENCE [LARGE SCALE GENOMIC DNA]</scope>
    <source>
        <strain evidence="2">DSM 10642 / AEDII12DO</strain>
    </source>
</reference>
<accession>D3S2D3</accession>
<dbReference type="GeneID" id="8780060"/>
<dbReference type="KEGG" id="fpl:Ferp_2517"/>
<dbReference type="AlphaFoldDB" id="D3S2D3"/>
<evidence type="ECO:0000313" key="2">
    <source>
        <dbReference type="Proteomes" id="UP000002613"/>
    </source>
</evidence>
<gene>
    <name evidence="1" type="ordered locus">Ferp_2517</name>
</gene>
<reference evidence="2" key="1">
    <citation type="submission" date="2010-02" db="EMBL/GenBank/DDBJ databases">
        <title>Complete sequence of Ferroglobus placidus DSM 10642.</title>
        <authorList>
            <consortium name="US DOE Joint Genome Institute"/>
            <person name="Lucas S."/>
            <person name="Copeland A."/>
            <person name="Lapidus A."/>
            <person name="Cheng J.-F."/>
            <person name="Bruce D."/>
            <person name="Goodwin L."/>
            <person name="Pitluck S."/>
            <person name="Saunders E."/>
            <person name="Brettin T."/>
            <person name="Detter J.C."/>
            <person name="Han C."/>
            <person name="Tapia R."/>
            <person name="Larimer F."/>
            <person name="Land M."/>
            <person name="Hauser L."/>
            <person name="Kyrpides N."/>
            <person name="Ivanova N."/>
            <person name="Holmes D."/>
            <person name="Lovley D."/>
            <person name="Kyrpides N."/>
            <person name="Anderson I.J."/>
            <person name="Woyke T."/>
        </authorList>
    </citation>
    <scope>NUCLEOTIDE SEQUENCE [LARGE SCALE GENOMIC DNA]</scope>
    <source>
        <strain evidence="2">DSM 10642 / AEDII12DO</strain>
    </source>
</reference>
<dbReference type="EMBL" id="CP001899">
    <property type="protein sequence ID" value="ADC66624.1"/>
    <property type="molecule type" value="Genomic_DNA"/>
</dbReference>
<dbReference type="Proteomes" id="UP000002613">
    <property type="component" value="Chromosome"/>
</dbReference>
<dbReference type="PaxDb" id="589924-Ferp_2517"/>
<evidence type="ECO:0000313" key="1">
    <source>
        <dbReference type="EMBL" id="ADC66624.1"/>
    </source>
</evidence>